<gene>
    <name evidence="1" type="ORF">D7Y13_43055</name>
</gene>
<evidence type="ECO:0000313" key="1">
    <source>
        <dbReference type="EMBL" id="RKH81759.1"/>
    </source>
</evidence>
<dbReference type="Proteomes" id="UP000278907">
    <property type="component" value="Unassembled WGS sequence"/>
</dbReference>
<sequence length="147" mass="16850">FRRAEDKPLEPIRSAVLAVSVGKKMAPRVTQAKGCSFFSVPDDEKHFMPEDPRHWEKLEQFPVWDCFVVEPPSEPGGVAKFPDLIHRVYGVPIFVDGKIAPEEMVGIVDAFWRELVKQCAEPTRFEKSQTPMWLNRDGAPMWQQLRG</sequence>
<proteinExistence type="predicted"/>
<dbReference type="EMBL" id="RAWI01001059">
    <property type="protein sequence ID" value="RKH81759.1"/>
    <property type="molecule type" value="Genomic_DNA"/>
</dbReference>
<name>A0ABX9Q2X5_9BACT</name>
<comment type="caution">
    <text evidence="1">The sequence shown here is derived from an EMBL/GenBank/DDBJ whole genome shotgun (WGS) entry which is preliminary data.</text>
</comment>
<dbReference type="RefSeq" id="WP_158626233.1">
    <property type="nucleotide sequence ID" value="NZ_RAWI01001059.1"/>
</dbReference>
<accession>A0ABX9Q2X5</accession>
<keyword evidence="2" id="KW-1185">Reference proteome</keyword>
<reference evidence="1 2" key="1">
    <citation type="submission" date="2018-09" db="EMBL/GenBank/DDBJ databases">
        <authorList>
            <person name="Livingstone P.G."/>
            <person name="Whitworth D.E."/>
        </authorList>
    </citation>
    <scope>NUCLEOTIDE SEQUENCE [LARGE SCALE GENOMIC DNA]</scope>
    <source>
        <strain evidence="1 2">CA031B</strain>
    </source>
</reference>
<feature type="non-terminal residue" evidence="1">
    <location>
        <position position="1"/>
    </location>
</feature>
<feature type="non-terminal residue" evidence="1">
    <location>
        <position position="147"/>
    </location>
</feature>
<organism evidence="1 2">
    <name type="scientific">Corallococcus praedator</name>
    <dbReference type="NCBI Taxonomy" id="2316724"/>
    <lineage>
        <taxon>Bacteria</taxon>
        <taxon>Pseudomonadati</taxon>
        <taxon>Myxococcota</taxon>
        <taxon>Myxococcia</taxon>
        <taxon>Myxococcales</taxon>
        <taxon>Cystobacterineae</taxon>
        <taxon>Myxococcaceae</taxon>
        <taxon>Corallococcus</taxon>
    </lineage>
</organism>
<evidence type="ECO:0000313" key="2">
    <source>
        <dbReference type="Proteomes" id="UP000278907"/>
    </source>
</evidence>
<protein>
    <submittedName>
        <fullName evidence="1">Uncharacterized protein</fullName>
    </submittedName>
</protein>